<evidence type="ECO:0008006" key="4">
    <source>
        <dbReference type="Google" id="ProtNLM"/>
    </source>
</evidence>
<keyword evidence="3" id="KW-1185">Reference proteome</keyword>
<protein>
    <recommendedName>
        <fullName evidence="4">Glycosyl hydrolase family 16</fullName>
    </recommendedName>
</protein>
<proteinExistence type="predicted"/>
<comment type="caution">
    <text evidence="2">The sequence shown here is derived from an EMBL/GenBank/DDBJ whole genome shotgun (WGS) entry which is preliminary data.</text>
</comment>
<feature type="compositionally biased region" description="Pro residues" evidence="1">
    <location>
        <begin position="1"/>
        <end position="35"/>
    </location>
</feature>
<dbReference type="SUPFAM" id="SSF49899">
    <property type="entry name" value="Concanavalin A-like lectins/glucanases"/>
    <property type="match status" value="1"/>
</dbReference>
<name>A0A3N4S7B8_9ACTN</name>
<reference evidence="2 3" key="1">
    <citation type="submission" date="2018-11" db="EMBL/GenBank/DDBJ databases">
        <title>Sequencing the genomes of 1000 actinobacteria strains.</title>
        <authorList>
            <person name="Klenk H.-P."/>
        </authorList>
    </citation>
    <scope>NUCLEOTIDE SEQUENCE [LARGE SCALE GENOMIC DNA]</scope>
    <source>
        <strain evidence="2 3">DSM 44781</strain>
    </source>
</reference>
<dbReference type="Proteomes" id="UP000266906">
    <property type="component" value="Unassembled WGS sequence"/>
</dbReference>
<dbReference type="AlphaFoldDB" id="A0A3N4S7B8"/>
<dbReference type="EMBL" id="RKQG01000001">
    <property type="protein sequence ID" value="RPE36427.1"/>
    <property type="molecule type" value="Genomic_DNA"/>
</dbReference>
<dbReference type="RefSeq" id="WP_208766994.1">
    <property type="nucleotide sequence ID" value="NZ_JBEYIY010000068.1"/>
</dbReference>
<organism evidence="2 3">
    <name type="scientific">Kitasatospora cineracea</name>
    <dbReference type="NCBI Taxonomy" id="88074"/>
    <lineage>
        <taxon>Bacteria</taxon>
        <taxon>Bacillati</taxon>
        <taxon>Actinomycetota</taxon>
        <taxon>Actinomycetes</taxon>
        <taxon>Kitasatosporales</taxon>
        <taxon>Streptomycetaceae</taxon>
        <taxon>Kitasatospora</taxon>
    </lineage>
</organism>
<dbReference type="Gene3D" id="2.60.120.200">
    <property type="match status" value="1"/>
</dbReference>
<evidence type="ECO:0000313" key="2">
    <source>
        <dbReference type="EMBL" id="RPE36427.1"/>
    </source>
</evidence>
<feature type="region of interest" description="Disordered" evidence="1">
    <location>
        <begin position="1"/>
        <end position="39"/>
    </location>
</feature>
<dbReference type="InterPro" id="IPR013320">
    <property type="entry name" value="ConA-like_dom_sf"/>
</dbReference>
<accession>A0A3N4S7B8</accession>
<evidence type="ECO:0000313" key="3">
    <source>
        <dbReference type="Proteomes" id="UP000266906"/>
    </source>
</evidence>
<sequence>MTTPPPPSPQPTDPPSDPQPADPPSTTPQPGPDPAQAPVVFDAPFADRTQWAAGATSAYPAGRRNTGDNKLDRLVPGYGPKGDVFTALRESTFSWRTPLVTTEGTAGGFELRPGDRLEARCLVTADQGVWPGIWTWGRDLAPGRPQPGHGEVDVLEYHDDHPRMLELSNHVRPGAPAYLDNLVTPGQWFTVACAFGTDSVDWELDGRAVHSDGQGVGPDWRAWIIVNLSVAGGQWGHRRPRTNAGRLSWRCQDLTVRRPQ</sequence>
<feature type="region of interest" description="Disordered" evidence="1">
    <location>
        <begin position="54"/>
        <end position="74"/>
    </location>
</feature>
<gene>
    <name evidence="2" type="ORF">EDD38_4800</name>
</gene>
<evidence type="ECO:0000256" key="1">
    <source>
        <dbReference type="SAM" id="MobiDB-lite"/>
    </source>
</evidence>